<dbReference type="Proteomes" id="UP001153678">
    <property type="component" value="Unassembled WGS sequence"/>
</dbReference>
<accession>A0A9W4SMJ5</accession>
<protein>
    <submittedName>
        <fullName evidence="2">10009_t:CDS:1</fullName>
    </submittedName>
</protein>
<feature type="compositionally biased region" description="Polar residues" evidence="1">
    <location>
        <begin position="49"/>
        <end position="73"/>
    </location>
</feature>
<name>A0A9W4SMJ5_9GLOM</name>
<evidence type="ECO:0000256" key="1">
    <source>
        <dbReference type="SAM" id="MobiDB-lite"/>
    </source>
</evidence>
<comment type="caution">
    <text evidence="2">The sequence shown here is derived from an EMBL/GenBank/DDBJ whole genome shotgun (WGS) entry which is preliminary data.</text>
</comment>
<proteinExistence type="predicted"/>
<keyword evidence="3" id="KW-1185">Reference proteome</keyword>
<dbReference type="OrthoDB" id="10393766at2759"/>
<feature type="region of interest" description="Disordered" evidence="1">
    <location>
        <begin position="43"/>
        <end position="73"/>
    </location>
</feature>
<gene>
    <name evidence="2" type="ORF">FWILDA_LOCUS6803</name>
</gene>
<evidence type="ECO:0000313" key="3">
    <source>
        <dbReference type="Proteomes" id="UP001153678"/>
    </source>
</evidence>
<reference evidence="2" key="1">
    <citation type="submission" date="2022-08" db="EMBL/GenBank/DDBJ databases">
        <authorList>
            <person name="Kallberg Y."/>
            <person name="Tangrot J."/>
            <person name="Rosling A."/>
        </authorList>
    </citation>
    <scope>NUCLEOTIDE SEQUENCE</scope>
    <source>
        <strain evidence="2">Wild A</strain>
    </source>
</reference>
<organism evidence="2 3">
    <name type="scientific">Funneliformis geosporum</name>
    <dbReference type="NCBI Taxonomy" id="1117311"/>
    <lineage>
        <taxon>Eukaryota</taxon>
        <taxon>Fungi</taxon>
        <taxon>Fungi incertae sedis</taxon>
        <taxon>Mucoromycota</taxon>
        <taxon>Glomeromycotina</taxon>
        <taxon>Glomeromycetes</taxon>
        <taxon>Glomerales</taxon>
        <taxon>Glomeraceae</taxon>
        <taxon>Funneliformis</taxon>
    </lineage>
</organism>
<evidence type="ECO:0000313" key="2">
    <source>
        <dbReference type="EMBL" id="CAI2174858.1"/>
    </source>
</evidence>
<dbReference type="EMBL" id="CAMKVN010001270">
    <property type="protein sequence ID" value="CAI2174858.1"/>
    <property type="molecule type" value="Genomic_DNA"/>
</dbReference>
<dbReference type="AlphaFoldDB" id="A0A9W4SMJ5"/>
<sequence length="73" mass="8303">MVILPEDLFLLNDLVNALPIVPNEHLSIRQDFMKYAEKFNKRRFGENHPPSTGTTESDDTFSPSTPEVISIDN</sequence>